<feature type="transmembrane region" description="Helical" evidence="6">
    <location>
        <begin position="334"/>
        <end position="355"/>
    </location>
</feature>
<feature type="transmembrane region" description="Helical" evidence="6">
    <location>
        <begin position="88"/>
        <end position="106"/>
    </location>
</feature>
<feature type="transmembrane region" description="Helical" evidence="6">
    <location>
        <begin position="412"/>
        <end position="436"/>
    </location>
</feature>
<dbReference type="PANTHER" id="PTHR45649">
    <property type="entry name" value="AMINO-ACID PERMEASE BAT1"/>
    <property type="match status" value="1"/>
</dbReference>
<feature type="transmembrane region" description="Helical" evidence="6">
    <location>
        <begin position="386"/>
        <end position="406"/>
    </location>
</feature>
<feature type="transmembrane region" description="Helical" evidence="6">
    <location>
        <begin position="48"/>
        <end position="68"/>
    </location>
</feature>
<evidence type="ECO:0000256" key="3">
    <source>
        <dbReference type="ARBA" id="ARBA00022692"/>
    </source>
</evidence>
<keyword evidence="2" id="KW-0813">Transport</keyword>
<dbReference type="Proteomes" id="UP000014074">
    <property type="component" value="Unassembled WGS sequence"/>
</dbReference>
<organism evidence="7 8">
    <name type="scientific">Phaeoacremonium minimum (strain UCR-PA7)</name>
    <name type="common">Esca disease fungus</name>
    <name type="synonym">Togninia minima</name>
    <dbReference type="NCBI Taxonomy" id="1286976"/>
    <lineage>
        <taxon>Eukaryota</taxon>
        <taxon>Fungi</taxon>
        <taxon>Dikarya</taxon>
        <taxon>Ascomycota</taxon>
        <taxon>Pezizomycotina</taxon>
        <taxon>Sordariomycetes</taxon>
        <taxon>Sordariomycetidae</taxon>
        <taxon>Togniniales</taxon>
        <taxon>Togniniaceae</taxon>
        <taxon>Phaeoacremonium</taxon>
    </lineage>
</organism>
<feature type="transmembrane region" description="Helical" evidence="6">
    <location>
        <begin position="127"/>
        <end position="154"/>
    </location>
</feature>
<keyword evidence="3 6" id="KW-0812">Transmembrane</keyword>
<evidence type="ECO:0000256" key="5">
    <source>
        <dbReference type="ARBA" id="ARBA00023136"/>
    </source>
</evidence>
<dbReference type="Gene3D" id="1.20.1740.10">
    <property type="entry name" value="Amino acid/polyamine transporter I"/>
    <property type="match status" value="1"/>
</dbReference>
<evidence type="ECO:0000313" key="7">
    <source>
        <dbReference type="EMBL" id="EON99488.1"/>
    </source>
</evidence>
<feature type="transmembrane region" description="Helical" evidence="6">
    <location>
        <begin position="206"/>
        <end position="224"/>
    </location>
</feature>
<dbReference type="PIRSF" id="PIRSF006060">
    <property type="entry name" value="AA_transporter"/>
    <property type="match status" value="1"/>
</dbReference>
<keyword evidence="8" id="KW-1185">Reference proteome</keyword>
<comment type="subcellular location">
    <subcellularLocation>
        <location evidence="1">Membrane</location>
        <topology evidence="1">Multi-pass membrane protein</topology>
    </subcellularLocation>
</comment>
<sequence length="528" mass="57102">MAEERISTGGKSPVPASELKHDYHEKQSTLVEGQDPERFGYTQQLTRNLGLMSMIGMGFAVSSCWTAMGGTFQNAFNAGGPVTLSFGWIGVTLCALCVAGSLAEMCSSMPTNGGQFSWTGMLSSEKWAPITSWITGWIQLIGVLALGSTGLLFAAQYIMGVAVILNPTYTSERWQMVLVMYMIAILITLANIYAVKLLPHLTTASLVWSVVGFLVTIIVLLVMIPEKNSASYVFTSYSNFSGYEEKGIAVIIGLLQSFWGMLCYDAPAHMAEEMHNPAVDAPRAMITTVIVGGITGWAFLIAVLFCVGNIEEVLGTATGLPFIQIWYDSTHSDAAIIILGLFQIICASLAALMLLTEGSRTVHAFARDHGLPFASTWSKVNPRFNVPINAIFLAVGVQCVLCAIYFGTATGFYALTSVATIGFYVSYLMPILVLLIRGRKVLKPGPFHLGKLGLPANLISVVFLTFGIIFFCIPSSRPVTAQSMNYTIVVLSAVAILSGISWFTGGRKAYVPPRELRSYHSDSTISQE</sequence>
<dbReference type="RefSeq" id="XP_007915715.1">
    <property type="nucleotide sequence ID" value="XM_007917524.1"/>
</dbReference>
<dbReference type="HOGENOM" id="CLU_004495_2_2_1"/>
<evidence type="ECO:0000256" key="6">
    <source>
        <dbReference type="SAM" id="Phobius"/>
    </source>
</evidence>
<feature type="transmembrane region" description="Helical" evidence="6">
    <location>
        <begin position="285"/>
        <end position="310"/>
    </location>
</feature>
<feature type="transmembrane region" description="Helical" evidence="6">
    <location>
        <begin position="247"/>
        <end position="264"/>
    </location>
</feature>
<evidence type="ECO:0000256" key="2">
    <source>
        <dbReference type="ARBA" id="ARBA00022448"/>
    </source>
</evidence>
<evidence type="ECO:0000313" key="8">
    <source>
        <dbReference type="Proteomes" id="UP000014074"/>
    </source>
</evidence>
<feature type="transmembrane region" description="Helical" evidence="6">
    <location>
        <begin position="483"/>
        <end position="504"/>
    </location>
</feature>
<dbReference type="eggNOG" id="KOG1289">
    <property type="taxonomic scope" value="Eukaryota"/>
</dbReference>
<dbReference type="PANTHER" id="PTHR45649:SF8">
    <property type="entry name" value="PERMEASE, PUTATIVE-RELATED"/>
    <property type="match status" value="1"/>
</dbReference>
<dbReference type="AlphaFoldDB" id="R8BJG6"/>
<dbReference type="OrthoDB" id="3257095at2759"/>
<evidence type="ECO:0000256" key="1">
    <source>
        <dbReference type="ARBA" id="ARBA00004141"/>
    </source>
</evidence>
<dbReference type="GeneID" id="19325475"/>
<dbReference type="GO" id="GO:0022857">
    <property type="term" value="F:transmembrane transporter activity"/>
    <property type="evidence" value="ECO:0007669"/>
    <property type="project" value="InterPro"/>
</dbReference>
<dbReference type="Pfam" id="PF13520">
    <property type="entry name" value="AA_permease_2"/>
    <property type="match status" value="1"/>
</dbReference>
<keyword evidence="4 6" id="KW-1133">Transmembrane helix</keyword>
<dbReference type="InterPro" id="IPR002293">
    <property type="entry name" value="AA/rel_permease1"/>
</dbReference>
<name>R8BJG6_PHAM7</name>
<reference evidence="8" key="1">
    <citation type="journal article" date="2013" name="Genome Announc.">
        <title>Draft genome sequence of the ascomycete Phaeoacremonium aleophilum strain UCR-PA7, a causal agent of the esca disease complex in grapevines.</title>
        <authorList>
            <person name="Blanco-Ulate B."/>
            <person name="Rolshausen P."/>
            <person name="Cantu D."/>
        </authorList>
    </citation>
    <scope>NUCLEOTIDE SEQUENCE [LARGE SCALE GENOMIC DNA]</scope>
    <source>
        <strain evidence="8">UCR-PA7</strain>
    </source>
</reference>
<proteinExistence type="predicted"/>
<dbReference type="GO" id="GO:0016020">
    <property type="term" value="C:membrane"/>
    <property type="evidence" value="ECO:0007669"/>
    <property type="project" value="UniProtKB-SubCell"/>
</dbReference>
<keyword evidence="5 6" id="KW-0472">Membrane</keyword>
<evidence type="ECO:0000256" key="4">
    <source>
        <dbReference type="ARBA" id="ARBA00022989"/>
    </source>
</evidence>
<dbReference type="KEGG" id="tmn:UCRPA7_4969"/>
<gene>
    <name evidence="7" type="ORF">UCRPA7_4969</name>
</gene>
<dbReference type="EMBL" id="KB933147">
    <property type="protein sequence ID" value="EON99488.1"/>
    <property type="molecule type" value="Genomic_DNA"/>
</dbReference>
<protein>
    <submittedName>
        <fullName evidence="7">Putative gaba permease protein</fullName>
    </submittedName>
</protein>
<feature type="transmembrane region" description="Helical" evidence="6">
    <location>
        <begin position="456"/>
        <end position="477"/>
    </location>
</feature>
<accession>R8BJG6</accession>
<feature type="transmembrane region" description="Helical" evidence="6">
    <location>
        <begin position="174"/>
        <end position="194"/>
    </location>
</feature>